<dbReference type="AlphaFoldDB" id="A0A7J0DLQ6"/>
<evidence type="ECO:0000313" key="3">
    <source>
        <dbReference type="EMBL" id="GFS37793.1"/>
    </source>
</evidence>
<gene>
    <name evidence="3" type="ORF">Acr_00g0053960</name>
</gene>
<sequence length="208" mass="23103">MDPYDDDDDSVQQAAAAHYATPGIGNTNTLMLAVIANVEEYNMRYVDKIPCRTSALTGWAWLMELLSNKTRCHENLRMSKELFLALCGELVNKYGLLVTDKGDCIGAIDGTHVEARLPPEKAVPYFGSMHDTRIFYNVVLDTNKNFPYPQGDMEEFYLSETINDSSGSSSSGSSSCVSSMPDDDGSMSDQRDYIRQKVVRQAARQSGR</sequence>
<dbReference type="Pfam" id="PF26138">
    <property type="entry name" value="DUF8040"/>
    <property type="match status" value="1"/>
</dbReference>
<protein>
    <recommendedName>
        <fullName evidence="2">DUF8040 domain-containing protein</fullName>
    </recommendedName>
</protein>
<reference evidence="4" key="1">
    <citation type="submission" date="2019-07" db="EMBL/GenBank/DDBJ databases">
        <title>De Novo Assembly of kiwifruit Actinidia rufa.</title>
        <authorList>
            <person name="Sugita-Konishi S."/>
            <person name="Sato K."/>
            <person name="Mori E."/>
            <person name="Abe Y."/>
            <person name="Kisaki G."/>
            <person name="Hamano K."/>
            <person name="Suezawa K."/>
            <person name="Otani M."/>
            <person name="Fukuda T."/>
            <person name="Manabe T."/>
            <person name="Gomi K."/>
            <person name="Tabuchi M."/>
            <person name="Akimitsu K."/>
            <person name="Kataoka I."/>
        </authorList>
    </citation>
    <scope>NUCLEOTIDE SEQUENCE [LARGE SCALE GENOMIC DNA]</scope>
    <source>
        <strain evidence="4">cv. Fuchu</strain>
    </source>
</reference>
<evidence type="ECO:0000313" key="4">
    <source>
        <dbReference type="Proteomes" id="UP000585474"/>
    </source>
</evidence>
<feature type="domain" description="DUF8040" evidence="2">
    <location>
        <begin position="53"/>
        <end position="97"/>
    </location>
</feature>
<keyword evidence="4" id="KW-1185">Reference proteome</keyword>
<dbReference type="Proteomes" id="UP000585474">
    <property type="component" value="Unassembled WGS sequence"/>
</dbReference>
<feature type="region of interest" description="Disordered" evidence="1">
    <location>
        <begin position="163"/>
        <end position="208"/>
    </location>
</feature>
<organism evidence="3 4">
    <name type="scientific">Actinidia rufa</name>
    <dbReference type="NCBI Taxonomy" id="165716"/>
    <lineage>
        <taxon>Eukaryota</taxon>
        <taxon>Viridiplantae</taxon>
        <taxon>Streptophyta</taxon>
        <taxon>Embryophyta</taxon>
        <taxon>Tracheophyta</taxon>
        <taxon>Spermatophyta</taxon>
        <taxon>Magnoliopsida</taxon>
        <taxon>eudicotyledons</taxon>
        <taxon>Gunneridae</taxon>
        <taxon>Pentapetalae</taxon>
        <taxon>asterids</taxon>
        <taxon>Ericales</taxon>
        <taxon>Actinidiaceae</taxon>
        <taxon>Actinidia</taxon>
    </lineage>
</organism>
<evidence type="ECO:0000259" key="2">
    <source>
        <dbReference type="Pfam" id="PF26138"/>
    </source>
</evidence>
<evidence type="ECO:0000256" key="1">
    <source>
        <dbReference type="SAM" id="MobiDB-lite"/>
    </source>
</evidence>
<dbReference type="EMBL" id="BJWL01000291">
    <property type="protein sequence ID" value="GFS37793.1"/>
    <property type="molecule type" value="Genomic_DNA"/>
</dbReference>
<comment type="caution">
    <text evidence="3">The sequence shown here is derived from an EMBL/GenBank/DDBJ whole genome shotgun (WGS) entry which is preliminary data.</text>
</comment>
<accession>A0A7J0DLQ6</accession>
<proteinExistence type="predicted"/>
<feature type="compositionally biased region" description="Low complexity" evidence="1">
    <location>
        <begin position="165"/>
        <end position="180"/>
    </location>
</feature>
<name>A0A7J0DLQ6_9ERIC</name>
<dbReference type="OrthoDB" id="1681765at2759"/>
<dbReference type="InterPro" id="IPR058353">
    <property type="entry name" value="DUF8040"/>
</dbReference>